<keyword evidence="11" id="KW-1185">Reference proteome</keyword>
<evidence type="ECO:0000313" key="10">
    <source>
        <dbReference type="EMBL" id="SFQ50375.1"/>
    </source>
</evidence>
<keyword evidence="7" id="KW-1133">Transmembrane helix</keyword>
<gene>
    <name evidence="10" type="ORF">SAMN05444277_11587</name>
</gene>
<dbReference type="Pfam" id="PF00034">
    <property type="entry name" value="Cytochrom_C"/>
    <property type="match status" value="1"/>
</dbReference>
<dbReference type="SUPFAM" id="SSF48695">
    <property type="entry name" value="Multiheme cytochromes"/>
    <property type="match status" value="1"/>
</dbReference>
<feature type="signal peptide" evidence="8">
    <location>
        <begin position="1"/>
        <end position="31"/>
    </location>
</feature>
<feature type="chain" id="PRO_5011505058" evidence="8">
    <location>
        <begin position="32"/>
        <end position="418"/>
    </location>
</feature>
<keyword evidence="2 6" id="KW-0349">Heme</keyword>
<evidence type="ECO:0000256" key="7">
    <source>
        <dbReference type="SAM" id="Phobius"/>
    </source>
</evidence>
<dbReference type="SUPFAM" id="SSF46626">
    <property type="entry name" value="Cytochrome c"/>
    <property type="match status" value="1"/>
</dbReference>
<evidence type="ECO:0000259" key="9">
    <source>
        <dbReference type="PROSITE" id="PS51007"/>
    </source>
</evidence>
<keyword evidence="7" id="KW-0472">Membrane</keyword>
<dbReference type="Gene3D" id="3.90.10.10">
    <property type="entry name" value="Cytochrome C3"/>
    <property type="match status" value="2"/>
</dbReference>
<evidence type="ECO:0000256" key="8">
    <source>
        <dbReference type="SAM" id="SignalP"/>
    </source>
</evidence>
<evidence type="ECO:0000256" key="5">
    <source>
        <dbReference type="ARBA" id="ARBA00023004"/>
    </source>
</evidence>
<dbReference type="InterPro" id="IPR020942">
    <property type="entry name" value="Cyt_c_III_dom"/>
</dbReference>
<dbReference type="GO" id="GO:0020037">
    <property type="term" value="F:heme binding"/>
    <property type="evidence" value="ECO:0007669"/>
    <property type="project" value="InterPro"/>
</dbReference>
<keyword evidence="5 6" id="KW-0408">Iron</keyword>
<proteinExistence type="predicted"/>
<dbReference type="Pfam" id="PF02085">
    <property type="entry name" value="Cytochrom_CIII"/>
    <property type="match status" value="1"/>
</dbReference>
<dbReference type="CDD" id="cd08168">
    <property type="entry name" value="Cytochrom_C3"/>
    <property type="match status" value="1"/>
</dbReference>
<evidence type="ECO:0000313" key="11">
    <source>
        <dbReference type="Proteomes" id="UP000199031"/>
    </source>
</evidence>
<organism evidence="10 11">
    <name type="scientific">Parafilimonas terrae</name>
    <dbReference type="NCBI Taxonomy" id="1465490"/>
    <lineage>
        <taxon>Bacteria</taxon>
        <taxon>Pseudomonadati</taxon>
        <taxon>Bacteroidota</taxon>
        <taxon>Chitinophagia</taxon>
        <taxon>Chitinophagales</taxon>
        <taxon>Chitinophagaceae</taxon>
        <taxon>Parafilimonas</taxon>
    </lineage>
</organism>
<protein>
    <submittedName>
        <fullName evidence="10">Quinol:cytochrome c oxidoreductase pentaheme cytochrome subunit</fullName>
    </submittedName>
</protein>
<feature type="domain" description="Cytochrome c" evidence="9">
    <location>
        <begin position="29"/>
        <end position="122"/>
    </location>
</feature>
<accession>A0A1I5Z210</accession>
<reference evidence="10 11" key="1">
    <citation type="submission" date="2016-10" db="EMBL/GenBank/DDBJ databases">
        <authorList>
            <person name="de Groot N.N."/>
        </authorList>
    </citation>
    <scope>NUCLEOTIDE SEQUENCE [LARGE SCALE GENOMIC DNA]</scope>
    <source>
        <strain evidence="10 11">DSM 28286</strain>
    </source>
</reference>
<evidence type="ECO:0000256" key="2">
    <source>
        <dbReference type="ARBA" id="ARBA00022617"/>
    </source>
</evidence>
<dbReference type="Gene3D" id="1.10.760.10">
    <property type="entry name" value="Cytochrome c-like domain"/>
    <property type="match status" value="1"/>
</dbReference>
<dbReference type="GO" id="GO:0009055">
    <property type="term" value="F:electron transfer activity"/>
    <property type="evidence" value="ECO:0007669"/>
    <property type="project" value="InterPro"/>
</dbReference>
<keyword evidence="8" id="KW-0732">Signal</keyword>
<name>A0A1I5Z210_9BACT</name>
<dbReference type="STRING" id="1465490.SAMN05444277_11587"/>
<dbReference type="PANTHER" id="PTHR39425:SF1">
    <property type="entry name" value="CYTOCHROME C7-LIKE DOMAIN-CONTAINING PROTEIN"/>
    <property type="match status" value="1"/>
</dbReference>
<keyword evidence="3 6" id="KW-0479">Metal-binding</keyword>
<feature type="transmembrane region" description="Helical" evidence="7">
    <location>
        <begin position="193"/>
        <end position="211"/>
    </location>
</feature>
<feature type="transmembrane region" description="Helical" evidence="7">
    <location>
        <begin position="147"/>
        <end position="166"/>
    </location>
</feature>
<evidence type="ECO:0000256" key="1">
    <source>
        <dbReference type="ARBA" id="ARBA00022448"/>
    </source>
</evidence>
<dbReference type="InterPro" id="IPR036280">
    <property type="entry name" value="Multihaem_cyt_sf"/>
</dbReference>
<keyword evidence="4" id="KW-0249">Electron transport</keyword>
<dbReference type="RefSeq" id="WP_090662531.1">
    <property type="nucleotide sequence ID" value="NZ_FOXQ01000015.1"/>
</dbReference>
<dbReference type="PROSITE" id="PS51007">
    <property type="entry name" value="CYTC"/>
    <property type="match status" value="1"/>
</dbReference>
<dbReference type="InterPro" id="IPR036909">
    <property type="entry name" value="Cyt_c-like_dom_sf"/>
</dbReference>
<dbReference type="AlphaFoldDB" id="A0A1I5Z210"/>
<dbReference type="OrthoDB" id="9782196at2"/>
<sequence length="418" mass="46968">MFKLRQLTTITTPKKYLLLFVSFLFSASLFAQDGKALFTANCASCHSVTKKLTGPALAGVESRWPSREKLHDWVHNSSKVIQSGDEYAVNLFNEYNKTQMTAFPQLSAQDIDAILDYIKVEETKAAAATAAPVGETQTAADNGDQTLLYGILTLILAIVAFTLLYINANLKKMADDKEGIPATEPIPFWRNKAYITVFTLVLFLIGGYLITDGAVGLGRQQKYEPHQPIFFSHKVHPGVNQINCQYCHIGVYQGKQATIPTVNICMNCHMAINEYKGEKLFNAEGKEVDGTAEIQKLYKYAGFEPGKPWDPSKAKPIEWVRIHNLPDHVFFSHAQHVNAGRVQCQTCHGEVTSYNEMFQFAPLSMGWCINCHRTTKVQFESNGFYSMYEKYKEDIKNHKMDSVTVKDIGGAECQKCHY</sequence>
<evidence type="ECO:0000256" key="6">
    <source>
        <dbReference type="PROSITE-ProRule" id="PRU00433"/>
    </source>
</evidence>
<keyword evidence="1" id="KW-0813">Transport</keyword>
<dbReference type="PANTHER" id="PTHR39425">
    <property type="entry name" value="LIPOPROTEIN CYTOCHROME C"/>
    <property type="match status" value="1"/>
</dbReference>
<keyword evidence="7" id="KW-0812">Transmembrane</keyword>
<evidence type="ECO:0000256" key="3">
    <source>
        <dbReference type="ARBA" id="ARBA00022723"/>
    </source>
</evidence>
<dbReference type="Proteomes" id="UP000199031">
    <property type="component" value="Unassembled WGS sequence"/>
</dbReference>
<dbReference type="GO" id="GO:0046872">
    <property type="term" value="F:metal ion binding"/>
    <property type="evidence" value="ECO:0007669"/>
    <property type="project" value="UniProtKB-KW"/>
</dbReference>
<evidence type="ECO:0000256" key="4">
    <source>
        <dbReference type="ARBA" id="ARBA00022982"/>
    </source>
</evidence>
<dbReference type="InterPro" id="IPR009056">
    <property type="entry name" value="Cyt_c-like_dom"/>
</dbReference>
<dbReference type="EMBL" id="FOXQ01000015">
    <property type="protein sequence ID" value="SFQ50375.1"/>
    <property type="molecule type" value="Genomic_DNA"/>
</dbReference>